<proteinExistence type="predicted"/>
<reference evidence="2" key="1">
    <citation type="submission" date="2016-11" db="EMBL/GenBank/DDBJ databases">
        <authorList>
            <person name="Varghese N."/>
            <person name="Submissions S."/>
        </authorList>
    </citation>
    <scope>NUCLEOTIDE SEQUENCE [LARGE SCALE GENOMIC DNA]</scope>
    <source>
        <strain evidence="2">DSM 13643</strain>
    </source>
</reference>
<keyword evidence="2" id="KW-1185">Reference proteome</keyword>
<evidence type="ECO:0000313" key="2">
    <source>
        <dbReference type="Proteomes" id="UP000183967"/>
    </source>
</evidence>
<gene>
    <name evidence="1" type="ORF">SAMN02745135_02157</name>
</gene>
<dbReference type="EMBL" id="FQXO01000076">
    <property type="protein sequence ID" value="SHH79303.1"/>
    <property type="molecule type" value="Genomic_DNA"/>
</dbReference>
<organism evidence="1 2">
    <name type="scientific">Caloranaerobacter azorensis DSM 13643</name>
    <dbReference type="NCBI Taxonomy" id="1121264"/>
    <lineage>
        <taxon>Bacteria</taxon>
        <taxon>Bacillati</taxon>
        <taxon>Bacillota</taxon>
        <taxon>Tissierellia</taxon>
        <taxon>Tissierellales</taxon>
        <taxon>Thermohalobacteraceae</taxon>
        <taxon>Caloranaerobacter</taxon>
    </lineage>
</organism>
<evidence type="ECO:0000313" key="1">
    <source>
        <dbReference type="EMBL" id="SHH79303.1"/>
    </source>
</evidence>
<accession>A0A1M5VWI0</accession>
<dbReference type="OrthoDB" id="5420534at2"/>
<name>A0A1M5VWI0_9FIRM</name>
<dbReference type="AlphaFoldDB" id="A0A1M5VWI0"/>
<dbReference type="Proteomes" id="UP000183967">
    <property type="component" value="Unassembled WGS sequence"/>
</dbReference>
<dbReference type="RefSeq" id="WP_073197588.1">
    <property type="nucleotide sequence ID" value="NZ_FQXO01000076.1"/>
</dbReference>
<dbReference type="InterPro" id="IPR019271">
    <property type="entry name" value="DUF2284_metal-binding"/>
</dbReference>
<sequence>MNKFKIRDFLKTYEKIKKVYTIREIAIDKIKITQTVRDYCARNKCGQYGANFMCPPYVGDIEDFKKKLKTYDAGFIVVVKDSVNNPNDMEEFYKPAYRLHEIMLELEKEAKKLGFENSYALIGGNCKLCKICNAKLGIKECKYPDKARPSLEAMGIDVIDTCKRIGINIEFRKDEVTWVGLLLI</sequence>
<dbReference type="PIRSF" id="PIRSF018748">
    <property type="entry name" value="UCP018748"/>
    <property type="match status" value="1"/>
</dbReference>
<protein>
    <submittedName>
        <fullName evidence="1">Predicted metal-binding protein</fullName>
    </submittedName>
</protein>
<dbReference type="Pfam" id="PF10050">
    <property type="entry name" value="DUF2284"/>
    <property type="match status" value="1"/>
</dbReference>